<dbReference type="InterPro" id="IPR010473">
    <property type="entry name" value="GTPase-bd"/>
</dbReference>
<name>A0A1I8G9R3_9PLAT</name>
<sequence>MSQRMVVDDSPARLLDGLAASLRSQPISFVRAFLDGGGLDALAEVLAIDSYDDAIAVSLLRCLYCAMNSQLGRDAVSEHPSLADSLLGALVTKVNSHAK</sequence>
<evidence type="ECO:0000259" key="1">
    <source>
        <dbReference type="SMART" id="SM01140"/>
    </source>
</evidence>
<dbReference type="GO" id="GO:0003779">
    <property type="term" value="F:actin binding"/>
    <property type="evidence" value="ECO:0007669"/>
    <property type="project" value="InterPro"/>
</dbReference>
<dbReference type="WBParaSite" id="maker-uti_cns_0001137-snap-gene-0.10-mRNA-1">
    <property type="protein sequence ID" value="maker-uti_cns_0001137-snap-gene-0.10-mRNA-1"/>
    <property type="gene ID" value="maker-uti_cns_0001137-snap-gene-0.10"/>
</dbReference>
<evidence type="ECO:0000313" key="2">
    <source>
        <dbReference type="Proteomes" id="UP000095280"/>
    </source>
</evidence>
<protein>
    <submittedName>
        <fullName evidence="3 4">Drf_GBD domain-containing protein</fullName>
    </submittedName>
</protein>
<dbReference type="InterPro" id="IPR016024">
    <property type="entry name" value="ARM-type_fold"/>
</dbReference>
<accession>A0A1I8G9R3</accession>
<dbReference type="SUPFAM" id="SSF48371">
    <property type="entry name" value="ARM repeat"/>
    <property type="match status" value="1"/>
</dbReference>
<evidence type="ECO:0000313" key="4">
    <source>
        <dbReference type="WBParaSite" id="maker-uti_cns_0002612-snap-gene-0.10-mRNA-1"/>
    </source>
</evidence>
<dbReference type="InterPro" id="IPR011989">
    <property type="entry name" value="ARM-like"/>
</dbReference>
<keyword evidence="2" id="KW-1185">Reference proteome</keyword>
<dbReference type="Pfam" id="PF06371">
    <property type="entry name" value="Drf_GBD"/>
    <property type="match status" value="1"/>
</dbReference>
<dbReference type="AlphaFoldDB" id="A0A1I8G9R3"/>
<dbReference type="GO" id="GO:0030036">
    <property type="term" value="P:actin cytoskeleton organization"/>
    <property type="evidence" value="ECO:0007669"/>
    <property type="project" value="InterPro"/>
</dbReference>
<proteinExistence type="predicted"/>
<dbReference type="GO" id="GO:0031267">
    <property type="term" value="F:small GTPase binding"/>
    <property type="evidence" value="ECO:0007669"/>
    <property type="project" value="InterPro"/>
</dbReference>
<dbReference type="WBParaSite" id="maker-uti_cns_0002612-snap-gene-0.10-mRNA-1">
    <property type="protein sequence ID" value="maker-uti_cns_0002612-snap-gene-0.10-mRNA-1"/>
    <property type="gene ID" value="maker-uti_cns_0002612-snap-gene-0.10"/>
</dbReference>
<organism evidence="2 3">
    <name type="scientific">Macrostomum lignano</name>
    <dbReference type="NCBI Taxonomy" id="282301"/>
    <lineage>
        <taxon>Eukaryota</taxon>
        <taxon>Metazoa</taxon>
        <taxon>Spiralia</taxon>
        <taxon>Lophotrochozoa</taxon>
        <taxon>Platyhelminthes</taxon>
        <taxon>Rhabditophora</taxon>
        <taxon>Macrostomorpha</taxon>
        <taxon>Macrostomida</taxon>
        <taxon>Macrostomidae</taxon>
        <taxon>Macrostomum</taxon>
    </lineage>
</organism>
<feature type="domain" description="Formin GTPase-binding" evidence="1">
    <location>
        <begin position="2"/>
        <end position="92"/>
    </location>
</feature>
<dbReference type="Proteomes" id="UP000095280">
    <property type="component" value="Unplaced"/>
</dbReference>
<reference evidence="3 4" key="1">
    <citation type="submission" date="2016-11" db="UniProtKB">
        <authorList>
            <consortium name="WormBaseParasite"/>
        </authorList>
    </citation>
    <scope>IDENTIFICATION</scope>
</reference>
<evidence type="ECO:0000313" key="3">
    <source>
        <dbReference type="WBParaSite" id="maker-uti_cns_0001137-snap-gene-0.10-mRNA-1"/>
    </source>
</evidence>
<dbReference type="Gene3D" id="1.25.10.10">
    <property type="entry name" value="Leucine-rich Repeat Variant"/>
    <property type="match status" value="1"/>
</dbReference>
<dbReference type="SMART" id="SM01140">
    <property type="entry name" value="Drf_GBD"/>
    <property type="match status" value="1"/>
</dbReference>